<accession>A0ABM9V5L5</accession>
<dbReference type="Gene3D" id="1.10.1660.10">
    <property type="match status" value="1"/>
</dbReference>
<dbReference type="SUPFAM" id="SSF46955">
    <property type="entry name" value="Putative DNA-binding domain"/>
    <property type="match status" value="1"/>
</dbReference>
<dbReference type="SMART" id="SM00422">
    <property type="entry name" value="HTH_MERR"/>
    <property type="match status" value="1"/>
</dbReference>
<dbReference type="PANTHER" id="PTHR30204:SF69">
    <property type="entry name" value="MERR-FAMILY TRANSCRIPTIONAL REGULATOR"/>
    <property type="match status" value="1"/>
</dbReference>
<dbReference type="InterPro" id="IPR009061">
    <property type="entry name" value="DNA-bd_dom_put_sf"/>
</dbReference>
<keyword evidence="2" id="KW-0805">Transcription regulation</keyword>
<evidence type="ECO:0000256" key="1">
    <source>
        <dbReference type="ARBA" id="ARBA00022491"/>
    </source>
</evidence>
<sequence>MYTIQQVANQLNIPVTKLRFYAKEGIFPYIKRDSANTRLFDDVDLEWVHFAVMLRKTGMTLKQVKQYEQLAMAGDETISERYTIVSEQKIKVLAQIDELHDALALLNLKMDRYDKILKGELTDQWNPQTK</sequence>
<dbReference type="PANTHER" id="PTHR30204">
    <property type="entry name" value="REDOX-CYCLING DRUG-SENSING TRANSCRIPTIONAL ACTIVATOR SOXR"/>
    <property type="match status" value="1"/>
</dbReference>
<dbReference type="Proteomes" id="UP000199271">
    <property type="component" value="Unassembled WGS sequence"/>
</dbReference>
<feature type="domain" description="HTH merR-type" evidence="5">
    <location>
        <begin position="1"/>
        <end position="70"/>
    </location>
</feature>
<comment type="caution">
    <text evidence="6">The sequence shown here is derived from an EMBL/GenBank/DDBJ whole genome shotgun (WGS) entry which is preliminary data.</text>
</comment>
<dbReference type="InterPro" id="IPR047057">
    <property type="entry name" value="MerR_fam"/>
</dbReference>
<gene>
    <name evidence="6" type="ORF">C122C_0032</name>
</gene>
<dbReference type="InterPro" id="IPR000551">
    <property type="entry name" value="MerR-type_HTH_dom"/>
</dbReference>
<protein>
    <submittedName>
        <fullName evidence="6">Transcriptional regulator, MarR family</fullName>
    </submittedName>
</protein>
<evidence type="ECO:0000256" key="2">
    <source>
        <dbReference type="ARBA" id="ARBA00023015"/>
    </source>
</evidence>
<keyword evidence="4" id="KW-0804">Transcription</keyword>
<evidence type="ECO:0000256" key="3">
    <source>
        <dbReference type="ARBA" id="ARBA00023125"/>
    </source>
</evidence>
<dbReference type="Pfam" id="PF13411">
    <property type="entry name" value="MerR_1"/>
    <property type="match status" value="1"/>
</dbReference>
<evidence type="ECO:0000256" key="4">
    <source>
        <dbReference type="ARBA" id="ARBA00023163"/>
    </source>
</evidence>
<evidence type="ECO:0000259" key="5">
    <source>
        <dbReference type="PROSITE" id="PS50937"/>
    </source>
</evidence>
<evidence type="ECO:0000313" key="7">
    <source>
        <dbReference type="Proteomes" id="UP000199271"/>
    </source>
</evidence>
<dbReference type="PROSITE" id="PS50937">
    <property type="entry name" value="HTH_MERR_2"/>
    <property type="match status" value="1"/>
</dbReference>
<keyword evidence="1" id="KW-0678">Repressor</keyword>
<keyword evidence="3" id="KW-0238">DNA-binding</keyword>
<dbReference type="RefSeq" id="WP_089997661.1">
    <property type="nucleotide sequence ID" value="NZ_FBSY01000014.1"/>
</dbReference>
<evidence type="ECO:0000313" key="6">
    <source>
        <dbReference type="EMBL" id="CUW14251.1"/>
    </source>
</evidence>
<name>A0ABM9V5L5_9LACO</name>
<dbReference type="CDD" id="cd01109">
    <property type="entry name" value="HTH_YyaN"/>
    <property type="match status" value="1"/>
</dbReference>
<reference evidence="6 7" key="1">
    <citation type="submission" date="2015-12" db="EMBL/GenBank/DDBJ databases">
        <authorList>
            <person name="Andreevskaya M."/>
        </authorList>
    </citation>
    <scope>NUCLEOTIDE SEQUENCE [LARGE SCALE GENOMIC DNA]</scope>
    <source>
        <strain evidence="6 7">C122c</strain>
    </source>
</reference>
<dbReference type="EMBL" id="FBSY01000014">
    <property type="protein sequence ID" value="CUW14251.1"/>
    <property type="molecule type" value="Genomic_DNA"/>
</dbReference>
<proteinExistence type="predicted"/>
<organism evidence="6 7">
    <name type="scientific">Leuconostoc gasicomitatum</name>
    <dbReference type="NCBI Taxonomy" id="115778"/>
    <lineage>
        <taxon>Bacteria</taxon>
        <taxon>Bacillati</taxon>
        <taxon>Bacillota</taxon>
        <taxon>Bacilli</taxon>
        <taxon>Lactobacillales</taxon>
        <taxon>Lactobacillaceae</taxon>
        <taxon>Leuconostoc</taxon>
        <taxon>Leuconostoc gelidum group</taxon>
    </lineage>
</organism>
<keyword evidence="7" id="KW-1185">Reference proteome</keyword>